<keyword evidence="1" id="KW-1133">Transmembrane helix</keyword>
<gene>
    <name evidence="2" type="ORF">HNQ92_004215</name>
</gene>
<keyword evidence="1" id="KW-0812">Transmembrane</keyword>
<dbReference type="RefSeq" id="WP_184176814.1">
    <property type="nucleotide sequence ID" value="NZ_JACHGF010000008.1"/>
</dbReference>
<evidence type="ECO:0000256" key="1">
    <source>
        <dbReference type="SAM" id="Phobius"/>
    </source>
</evidence>
<reference evidence="2 3" key="1">
    <citation type="submission" date="2020-08" db="EMBL/GenBank/DDBJ databases">
        <title>Genomic Encyclopedia of Type Strains, Phase IV (KMG-IV): sequencing the most valuable type-strain genomes for metagenomic binning, comparative biology and taxonomic classification.</title>
        <authorList>
            <person name="Goeker M."/>
        </authorList>
    </citation>
    <scope>NUCLEOTIDE SEQUENCE [LARGE SCALE GENOMIC DNA]</scope>
    <source>
        <strain evidence="2 3">DSM 105074</strain>
    </source>
</reference>
<dbReference type="AlphaFoldDB" id="A0A840TT35"/>
<feature type="transmembrane region" description="Helical" evidence="1">
    <location>
        <begin position="107"/>
        <end position="125"/>
    </location>
</feature>
<evidence type="ECO:0000313" key="2">
    <source>
        <dbReference type="EMBL" id="MBB5286055.1"/>
    </source>
</evidence>
<accession>A0A840TT35</accession>
<feature type="transmembrane region" description="Helical" evidence="1">
    <location>
        <begin position="73"/>
        <end position="95"/>
    </location>
</feature>
<dbReference type="EMBL" id="JACHGF010000008">
    <property type="protein sequence ID" value="MBB5286055.1"/>
    <property type="molecule type" value="Genomic_DNA"/>
</dbReference>
<name>A0A840TT35_9BACT</name>
<proteinExistence type="predicted"/>
<comment type="caution">
    <text evidence="2">The sequence shown here is derived from an EMBL/GenBank/DDBJ whole genome shotgun (WGS) entry which is preliminary data.</text>
</comment>
<keyword evidence="3" id="KW-1185">Reference proteome</keyword>
<organism evidence="2 3">
    <name type="scientific">Rhabdobacter roseus</name>
    <dbReference type="NCBI Taxonomy" id="1655419"/>
    <lineage>
        <taxon>Bacteria</taxon>
        <taxon>Pseudomonadati</taxon>
        <taxon>Bacteroidota</taxon>
        <taxon>Cytophagia</taxon>
        <taxon>Cytophagales</taxon>
        <taxon>Cytophagaceae</taxon>
        <taxon>Rhabdobacter</taxon>
    </lineage>
</organism>
<dbReference type="Proteomes" id="UP000557307">
    <property type="component" value="Unassembled WGS sequence"/>
</dbReference>
<keyword evidence="1" id="KW-0472">Membrane</keyword>
<sequence length="137" mass="15273">MNKKWTEQALQELYETDRAAFEKLASENEDARFYQLLFTTLPQLETAEVPATLAESVLNRLEVKEAKSNRRQAIGLALLLGLLVLAGLGLVLALAPQVLVALGGLTPYLALMGSSVVVFFGIEWLDQRVVWRQWEEG</sequence>
<evidence type="ECO:0000313" key="3">
    <source>
        <dbReference type="Proteomes" id="UP000557307"/>
    </source>
</evidence>
<protein>
    <submittedName>
        <fullName evidence="2">Ferric-dicitrate binding protein FerR (Iron transport regulator)</fullName>
    </submittedName>
</protein>